<protein>
    <submittedName>
        <fullName evidence="2">Uncharacterized protein</fullName>
    </submittedName>
</protein>
<reference evidence="2 3" key="1">
    <citation type="submission" date="2024-07" db="EMBL/GenBank/DDBJ databases">
        <title>Draft Genome Sequence of Ferrimicrobium acidiphilum Strain YE2023, Isolated from a Pulp of Bioleach Reactor.</title>
        <authorList>
            <person name="Elkina Y.A."/>
            <person name="Bulaeva A.G."/>
            <person name="Beletsky A.V."/>
            <person name="Mardanov A.V."/>
        </authorList>
    </citation>
    <scope>NUCLEOTIDE SEQUENCE [LARGE SCALE GENOMIC DNA]</scope>
    <source>
        <strain evidence="2 3">YE2023</strain>
    </source>
</reference>
<keyword evidence="3" id="KW-1185">Reference proteome</keyword>
<dbReference type="EMBL" id="JBFSHR010000051">
    <property type="protein sequence ID" value="MEX6430414.1"/>
    <property type="molecule type" value="Genomic_DNA"/>
</dbReference>
<organism evidence="2 3">
    <name type="scientific">Ferrimicrobium acidiphilum</name>
    <dbReference type="NCBI Taxonomy" id="121039"/>
    <lineage>
        <taxon>Bacteria</taxon>
        <taxon>Bacillati</taxon>
        <taxon>Actinomycetota</taxon>
        <taxon>Acidimicrobiia</taxon>
        <taxon>Acidimicrobiales</taxon>
        <taxon>Acidimicrobiaceae</taxon>
        <taxon>Ferrimicrobium</taxon>
    </lineage>
</organism>
<proteinExistence type="predicted"/>
<keyword evidence="1" id="KW-0812">Transmembrane</keyword>
<keyword evidence="1" id="KW-1133">Transmembrane helix</keyword>
<evidence type="ECO:0000313" key="3">
    <source>
        <dbReference type="Proteomes" id="UP001560267"/>
    </source>
</evidence>
<accession>A0ABV3Y4C1</accession>
<feature type="transmembrane region" description="Helical" evidence="1">
    <location>
        <begin position="31"/>
        <end position="54"/>
    </location>
</feature>
<keyword evidence="1" id="KW-0472">Membrane</keyword>
<gene>
    <name evidence="2" type="ORF">AB6A68_11305</name>
</gene>
<name>A0ABV3Y4C1_9ACTN</name>
<evidence type="ECO:0000256" key="1">
    <source>
        <dbReference type="SAM" id="Phobius"/>
    </source>
</evidence>
<sequence length="69" mass="7645">MRIVVFLWHFIVGDQPWLAFGVVLVALVTLLVRTVATGWLLVPVFVVIVLALSLRKGLGFPRRTQSSDG</sequence>
<dbReference type="RefSeq" id="WP_298405693.1">
    <property type="nucleotide sequence ID" value="NZ_JBFSHR010000051.1"/>
</dbReference>
<evidence type="ECO:0000313" key="2">
    <source>
        <dbReference type="EMBL" id="MEX6430414.1"/>
    </source>
</evidence>
<comment type="caution">
    <text evidence="2">The sequence shown here is derived from an EMBL/GenBank/DDBJ whole genome shotgun (WGS) entry which is preliminary data.</text>
</comment>
<dbReference type="Proteomes" id="UP001560267">
    <property type="component" value="Unassembled WGS sequence"/>
</dbReference>